<dbReference type="EMBL" id="JAYMYQ010000006">
    <property type="protein sequence ID" value="KAK7323458.1"/>
    <property type="molecule type" value="Genomic_DNA"/>
</dbReference>
<evidence type="ECO:0000313" key="2">
    <source>
        <dbReference type="Proteomes" id="UP001367508"/>
    </source>
</evidence>
<reference evidence="1 2" key="1">
    <citation type="submission" date="2024-01" db="EMBL/GenBank/DDBJ databases">
        <title>The genomes of 5 underutilized Papilionoideae crops provide insights into root nodulation and disease resistanc.</title>
        <authorList>
            <person name="Jiang F."/>
        </authorList>
    </citation>
    <scope>NUCLEOTIDE SEQUENCE [LARGE SCALE GENOMIC DNA]</scope>
    <source>
        <strain evidence="1">LVBAO_FW01</strain>
        <tissue evidence="1">Leaves</tissue>
    </source>
</reference>
<sequence>METEHATIIWVCYLPRHRIFQRPSRVNRLQIQQSLFPAAESILDDLNPCSVMALCLGNAIVVCHLQVLDLHEHTSQIKICMEPELGRKQRQYVHAWESYMV</sequence>
<name>A0AAN9KWA2_CANGL</name>
<accession>A0AAN9KWA2</accession>
<evidence type="ECO:0000313" key="1">
    <source>
        <dbReference type="EMBL" id="KAK7323458.1"/>
    </source>
</evidence>
<organism evidence="1 2">
    <name type="scientific">Canavalia gladiata</name>
    <name type="common">Sword bean</name>
    <name type="synonym">Dolichos gladiatus</name>
    <dbReference type="NCBI Taxonomy" id="3824"/>
    <lineage>
        <taxon>Eukaryota</taxon>
        <taxon>Viridiplantae</taxon>
        <taxon>Streptophyta</taxon>
        <taxon>Embryophyta</taxon>
        <taxon>Tracheophyta</taxon>
        <taxon>Spermatophyta</taxon>
        <taxon>Magnoliopsida</taxon>
        <taxon>eudicotyledons</taxon>
        <taxon>Gunneridae</taxon>
        <taxon>Pentapetalae</taxon>
        <taxon>rosids</taxon>
        <taxon>fabids</taxon>
        <taxon>Fabales</taxon>
        <taxon>Fabaceae</taxon>
        <taxon>Papilionoideae</taxon>
        <taxon>50 kb inversion clade</taxon>
        <taxon>NPAAA clade</taxon>
        <taxon>indigoferoid/millettioid clade</taxon>
        <taxon>Phaseoleae</taxon>
        <taxon>Canavalia</taxon>
    </lineage>
</organism>
<gene>
    <name evidence="1" type="ORF">VNO77_26932</name>
</gene>
<keyword evidence="2" id="KW-1185">Reference proteome</keyword>
<protein>
    <submittedName>
        <fullName evidence="1">Uncharacterized protein</fullName>
    </submittedName>
</protein>
<dbReference type="Proteomes" id="UP001367508">
    <property type="component" value="Unassembled WGS sequence"/>
</dbReference>
<comment type="caution">
    <text evidence="1">The sequence shown here is derived from an EMBL/GenBank/DDBJ whole genome shotgun (WGS) entry which is preliminary data.</text>
</comment>
<proteinExistence type="predicted"/>
<dbReference type="AlphaFoldDB" id="A0AAN9KWA2"/>